<evidence type="ECO:0000256" key="2">
    <source>
        <dbReference type="SAM" id="MobiDB-lite"/>
    </source>
</evidence>
<dbReference type="Gene3D" id="3.30.1540.10">
    <property type="entry name" value="formyl-coa transferase, domain 3"/>
    <property type="match status" value="1"/>
</dbReference>
<evidence type="ECO:0000313" key="4">
    <source>
        <dbReference type="Proteomes" id="UP001559025"/>
    </source>
</evidence>
<keyword evidence="4" id="KW-1185">Reference proteome</keyword>
<keyword evidence="1 3" id="KW-0808">Transferase</keyword>
<dbReference type="InterPro" id="IPR003673">
    <property type="entry name" value="CoA-Trfase_fam_III"/>
</dbReference>
<dbReference type="InterPro" id="IPR044855">
    <property type="entry name" value="CoA-Trfase_III_dom3_sf"/>
</dbReference>
<dbReference type="Pfam" id="PF02515">
    <property type="entry name" value="CoA_transf_3"/>
    <property type="match status" value="1"/>
</dbReference>
<dbReference type="InterPro" id="IPR050483">
    <property type="entry name" value="CoA-transferase_III_domain"/>
</dbReference>
<sequence length="381" mass="40491">MMALMLEGVKVIELGQNLAGPFAGEILADLGATVVKVEKPDGGDDARRWGPPVSADASAAFHAMNRNKLSVVLDLSQAEDRRKLDGLLADSDILVHNLRPGVMEKMGLGPEETTARHPRLIYCDMGAFGHLGPMKNRPGYEPLMQAFSGLISANGHPDGPAARIGASVVDLGTGMWAAIGALAALFRRGTTGKGCVVNTSLFETALLWCGFHMVTYMTGGGLPVRHGTGHPLLVPYQAFETLTGLLVIAAGNDRLFARLAQVLGHPEWGTDPRFVTNEDRSRNRAILLPMVAEIAAGTTKEDLAEKLETAGVPCAPIHTVDEVLAHPQTDALGILQKSPGIDLSLVGMPISFDGERPAYRKDAPSLGEDNARVFGTRDVGQ</sequence>
<dbReference type="InterPro" id="IPR023606">
    <property type="entry name" value="CoA-Trfase_III_dom_1_sf"/>
</dbReference>
<dbReference type="EMBL" id="JAZHFV010000005">
    <property type="protein sequence ID" value="MEX4008921.1"/>
    <property type="molecule type" value="Genomic_DNA"/>
</dbReference>
<reference evidence="3 4" key="1">
    <citation type="submission" date="2024-01" db="EMBL/GenBank/DDBJ databases">
        <title>New evidence supports the origin of RcGTA from prophage.</title>
        <authorList>
            <person name="Xu Y."/>
            <person name="Liu B."/>
            <person name="Chen F."/>
        </authorList>
    </citation>
    <scope>NUCLEOTIDE SEQUENCE [LARGE SCALE GENOMIC DNA]</scope>
    <source>
        <strain evidence="3 4">CBW1107-2</strain>
    </source>
</reference>
<organism evidence="3 4">
    <name type="scientific">Neoaquamicrobium sediminum</name>
    <dbReference type="NCBI Taxonomy" id="1849104"/>
    <lineage>
        <taxon>Bacteria</taxon>
        <taxon>Pseudomonadati</taxon>
        <taxon>Pseudomonadota</taxon>
        <taxon>Alphaproteobacteria</taxon>
        <taxon>Hyphomicrobiales</taxon>
        <taxon>Phyllobacteriaceae</taxon>
        <taxon>Neoaquamicrobium</taxon>
    </lineage>
</organism>
<evidence type="ECO:0000313" key="3">
    <source>
        <dbReference type="EMBL" id="MEX4008921.1"/>
    </source>
</evidence>
<name>A0ABV3WXC8_9HYPH</name>
<dbReference type="SUPFAM" id="SSF89796">
    <property type="entry name" value="CoA-transferase family III (CaiB/BaiF)"/>
    <property type="match status" value="1"/>
</dbReference>
<protein>
    <submittedName>
        <fullName evidence="3">CoA transferase</fullName>
        <ecNumber evidence="3">2.8.3.-</ecNumber>
    </submittedName>
</protein>
<dbReference type="EC" id="2.8.3.-" evidence="3"/>
<dbReference type="Proteomes" id="UP001559025">
    <property type="component" value="Unassembled WGS sequence"/>
</dbReference>
<feature type="region of interest" description="Disordered" evidence="2">
    <location>
        <begin position="360"/>
        <end position="381"/>
    </location>
</feature>
<dbReference type="PANTHER" id="PTHR48207:SF3">
    <property type="entry name" value="SUCCINATE--HYDROXYMETHYLGLUTARATE COA-TRANSFERASE"/>
    <property type="match status" value="1"/>
</dbReference>
<proteinExistence type="predicted"/>
<evidence type="ECO:0000256" key="1">
    <source>
        <dbReference type="ARBA" id="ARBA00022679"/>
    </source>
</evidence>
<dbReference type="Gene3D" id="3.40.50.10540">
    <property type="entry name" value="Crotonobetainyl-coa:carnitine coa-transferase, domain 1"/>
    <property type="match status" value="1"/>
</dbReference>
<accession>A0ABV3WXC8</accession>
<dbReference type="GO" id="GO:0016740">
    <property type="term" value="F:transferase activity"/>
    <property type="evidence" value="ECO:0007669"/>
    <property type="project" value="UniProtKB-KW"/>
</dbReference>
<comment type="caution">
    <text evidence="3">The sequence shown here is derived from an EMBL/GenBank/DDBJ whole genome shotgun (WGS) entry which is preliminary data.</text>
</comment>
<dbReference type="PANTHER" id="PTHR48207">
    <property type="entry name" value="SUCCINATE--HYDROXYMETHYLGLUTARATE COA-TRANSFERASE"/>
    <property type="match status" value="1"/>
</dbReference>
<dbReference type="RefSeq" id="WP_368803894.1">
    <property type="nucleotide sequence ID" value="NZ_JAZHFV010000005.1"/>
</dbReference>
<gene>
    <name evidence="3" type="ORF">V1479_16550</name>
</gene>